<dbReference type="Gene3D" id="3.30.870.10">
    <property type="entry name" value="Endonuclease Chain A"/>
    <property type="match status" value="1"/>
</dbReference>
<accession>A0A382VPQ5</accession>
<organism evidence="1">
    <name type="scientific">marine metagenome</name>
    <dbReference type="NCBI Taxonomy" id="408172"/>
    <lineage>
        <taxon>unclassified sequences</taxon>
        <taxon>metagenomes</taxon>
        <taxon>ecological metagenomes</taxon>
    </lineage>
</organism>
<reference evidence="1" key="1">
    <citation type="submission" date="2018-05" db="EMBL/GenBank/DDBJ databases">
        <authorList>
            <person name="Lanie J.A."/>
            <person name="Ng W.-L."/>
            <person name="Kazmierczak K.M."/>
            <person name="Andrzejewski T.M."/>
            <person name="Davidsen T.M."/>
            <person name="Wayne K.J."/>
            <person name="Tettelin H."/>
            <person name="Glass J.I."/>
            <person name="Rusch D."/>
            <person name="Podicherti R."/>
            <person name="Tsui H.-C.T."/>
            <person name="Winkler M.E."/>
        </authorList>
    </citation>
    <scope>NUCLEOTIDE SEQUENCE</scope>
</reference>
<feature type="non-terminal residue" evidence="1">
    <location>
        <position position="180"/>
    </location>
</feature>
<protein>
    <recommendedName>
        <fullName evidence="2">Phospholipase D-like domain-containing protein</fullName>
    </recommendedName>
</protein>
<proteinExistence type="predicted"/>
<sequence length="180" mass="20116">MTNYSELSLKEAIDQANPLYMLPKDPVLDEVLIPALKNSLSLNMMFGYFSSGSFSEIAPGLATFLKNSEGILQLVICPVLTETDYHLISLSQNDLANLSQKILIDEIPSEDQIVNHTLECLAWLIFQKRLIIKIALMKDEGTFHPKCWLFGDKNNFAALHGSSNVTTRGLTKNKEQLTLS</sequence>
<evidence type="ECO:0008006" key="2">
    <source>
        <dbReference type="Google" id="ProtNLM"/>
    </source>
</evidence>
<dbReference type="AlphaFoldDB" id="A0A382VPQ5"/>
<evidence type="ECO:0000313" key="1">
    <source>
        <dbReference type="EMBL" id="SVD48497.1"/>
    </source>
</evidence>
<name>A0A382VPQ5_9ZZZZ</name>
<gene>
    <name evidence="1" type="ORF">METZ01_LOCUS401351</name>
</gene>
<dbReference type="EMBL" id="UINC01153658">
    <property type="protein sequence ID" value="SVD48497.1"/>
    <property type="molecule type" value="Genomic_DNA"/>
</dbReference>